<dbReference type="Proteomes" id="UP000317909">
    <property type="component" value="Chromosome"/>
</dbReference>
<keyword evidence="4" id="KW-1185">Reference proteome</keyword>
<evidence type="ECO:0000256" key="1">
    <source>
        <dbReference type="SAM" id="SignalP"/>
    </source>
</evidence>
<keyword evidence="1" id="KW-0732">Signal</keyword>
<evidence type="ECO:0000313" key="3">
    <source>
        <dbReference type="EMBL" id="QDT73240.1"/>
    </source>
</evidence>
<dbReference type="AlphaFoldDB" id="A0A517TXY3"/>
<reference evidence="3 4" key="1">
    <citation type="submission" date="2019-02" db="EMBL/GenBank/DDBJ databases">
        <title>Deep-cultivation of Planctomycetes and their phenomic and genomic characterization uncovers novel biology.</title>
        <authorList>
            <person name="Wiegand S."/>
            <person name="Jogler M."/>
            <person name="Boedeker C."/>
            <person name="Pinto D."/>
            <person name="Vollmers J."/>
            <person name="Rivas-Marin E."/>
            <person name="Kohn T."/>
            <person name="Peeters S.H."/>
            <person name="Heuer A."/>
            <person name="Rast P."/>
            <person name="Oberbeckmann S."/>
            <person name="Bunk B."/>
            <person name="Jeske O."/>
            <person name="Meyerdierks A."/>
            <person name="Storesund J.E."/>
            <person name="Kallscheuer N."/>
            <person name="Luecker S."/>
            <person name="Lage O.M."/>
            <person name="Pohl T."/>
            <person name="Merkel B.J."/>
            <person name="Hornburger P."/>
            <person name="Mueller R.-W."/>
            <person name="Bruemmer F."/>
            <person name="Labrenz M."/>
            <person name="Spormann A.M."/>
            <person name="Op den Camp H."/>
            <person name="Overmann J."/>
            <person name="Amann R."/>
            <person name="Jetten M.S.M."/>
            <person name="Mascher T."/>
            <person name="Medema M.H."/>
            <person name="Devos D.P."/>
            <person name="Kaster A.-K."/>
            <person name="Ovreas L."/>
            <person name="Rohde M."/>
            <person name="Galperin M.Y."/>
            <person name="Jogler C."/>
        </authorList>
    </citation>
    <scope>NUCLEOTIDE SEQUENCE [LARGE SCALE GENOMIC DNA]</scope>
    <source>
        <strain evidence="3 4">I41</strain>
    </source>
</reference>
<sequence length="237" mass="24454" precursor="true">MKISSFARPRALAYSLACCVAATTAASASAGVISGYTQFGPNAGTGPGLGTVSVPAIVTTAQNNDNSPTPGAFDNNIVVPIKRFDTSGYIDIEFSVTPTQGVTEYQFFESVDNNTGTPWSSHTMILGYGVGANFVPSTAGDGLDFDSPNYDLAPTSSALPVVSTPDEDTLVFSGGIQGTGAESYQFRIDVPDVKTLPPGFGHFTLRQVPTPVPEPATLALAGLAIAGLVAQGRRRAS</sequence>
<accession>A0A517TXY3</accession>
<dbReference type="NCBIfam" id="NF033657">
    <property type="entry name" value="choice_anch_F"/>
    <property type="match status" value="1"/>
</dbReference>
<feature type="signal peptide" evidence="1">
    <location>
        <begin position="1"/>
        <end position="30"/>
    </location>
</feature>
<feature type="chain" id="PRO_5022123978" evidence="1">
    <location>
        <begin position="31"/>
        <end position="237"/>
    </location>
</feature>
<evidence type="ECO:0000259" key="2">
    <source>
        <dbReference type="Pfam" id="PF07589"/>
    </source>
</evidence>
<dbReference type="KEGG" id="llh:I41_24290"/>
<organism evidence="3 4">
    <name type="scientific">Lacipirellula limnantheis</name>
    <dbReference type="NCBI Taxonomy" id="2528024"/>
    <lineage>
        <taxon>Bacteria</taxon>
        <taxon>Pseudomonadati</taxon>
        <taxon>Planctomycetota</taxon>
        <taxon>Planctomycetia</taxon>
        <taxon>Pirellulales</taxon>
        <taxon>Lacipirellulaceae</taxon>
        <taxon>Lacipirellula</taxon>
    </lineage>
</organism>
<proteinExistence type="predicted"/>
<feature type="domain" description="Ice-binding protein C-terminal" evidence="2">
    <location>
        <begin position="211"/>
        <end position="234"/>
    </location>
</feature>
<name>A0A517TXY3_9BACT</name>
<dbReference type="RefSeq" id="WP_145436332.1">
    <property type="nucleotide sequence ID" value="NZ_CP036339.1"/>
</dbReference>
<evidence type="ECO:0000313" key="4">
    <source>
        <dbReference type="Proteomes" id="UP000317909"/>
    </source>
</evidence>
<dbReference type="InterPro" id="IPR013424">
    <property type="entry name" value="Ice-binding_C"/>
</dbReference>
<dbReference type="EMBL" id="CP036339">
    <property type="protein sequence ID" value="QDT73240.1"/>
    <property type="molecule type" value="Genomic_DNA"/>
</dbReference>
<protein>
    <submittedName>
        <fullName evidence="3">PEP-CTERM motif protein</fullName>
    </submittedName>
</protein>
<gene>
    <name evidence="3" type="ORF">I41_24290</name>
</gene>
<dbReference type="Pfam" id="PF07589">
    <property type="entry name" value="PEP-CTERM"/>
    <property type="match status" value="1"/>
</dbReference>
<dbReference type="OrthoDB" id="281828at2"/>